<dbReference type="GO" id="GO:0008458">
    <property type="term" value="F:carnitine O-octanoyltransferase activity"/>
    <property type="evidence" value="ECO:0007669"/>
    <property type="project" value="TreeGrafter"/>
</dbReference>
<accession>A0A7R8W790</accession>
<keyword evidence="3" id="KW-0012">Acyltransferase</keyword>
<dbReference type="Pfam" id="PF00755">
    <property type="entry name" value="Carn_acyltransf"/>
    <property type="match status" value="1"/>
</dbReference>
<dbReference type="Gene3D" id="3.30.559.70">
    <property type="entry name" value="Choline/Carnitine o-acyltransferase, domain 2"/>
    <property type="match status" value="1"/>
</dbReference>
<dbReference type="GO" id="GO:0005777">
    <property type="term" value="C:peroxisome"/>
    <property type="evidence" value="ECO:0007669"/>
    <property type="project" value="TreeGrafter"/>
</dbReference>
<reference evidence="5" key="1">
    <citation type="submission" date="2020-11" db="EMBL/GenBank/DDBJ databases">
        <authorList>
            <person name="Tran Van P."/>
        </authorList>
    </citation>
    <scope>NUCLEOTIDE SEQUENCE</scope>
</reference>
<dbReference type="AlphaFoldDB" id="A0A7R8W790"/>
<dbReference type="EMBL" id="OB660240">
    <property type="protein sequence ID" value="CAD7223691.1"/>
    <property type="molecule type" value="Genomic_DNA"/>
</dbReference>
<dbReference type="InterPro" id="IPR000542">
    <property type="entry name" value="Carn_acyl_trans"/>
</dbReference>
<sequence>MTPDQLFLGSGDESTFQNDDSLPDLPLPTLENSMQLYYESLVPFLTKEELKHSKAVIDEFTADIGQKLQRHLEEKTKTSKNWMEKWWDEEVYLKLRLPVTPYNNMIGLTNSEGDSTPYALTKMSASLASTAKFFLQLRSEKIRPQTVKRGNKTFPLTMHQLKKCFNCCQIPQVDMDTLECHFKTKAEGPCPSHMVMFHRGHIFLLNPISETEESWSCHQWYKVLQKIVSETKEEGQGMGILTCDFRQTWAKNRKALMSHSENNRKILELIQTSVMAIALDPDEPPTSEDARNWTVGARSVDRWVDKSITQVNFKNGYVGGMSVHTPFEAVVSGMFHSYYHVEGDRTPQARDPSVPTPDYEELVFDIPPSLEGERERVLKMSTEMVTTLENENFCFNDFGRDGIRETGLHPDTFIQVVLHLTYYRLHQRPPSTYESATVRRFYRGRTETCRCCTKEMMAFVLAMEEGDAPLLRRCGLLQEAAKAHKAMMLRCEEGQGCDRHLFGLQLAAKEMGINPDDLLIFQDPAWKESGGGGNFLLSTSYFGDISFVGNMTPMREDGYTFFYSVQDKRILLGVGSYKTCPETCIYRFSKKFMENAHEVRDLCLKGIAKMKQTKGS</sequence>
<dbReference type="PROSITE" id="PS00439">
    <property type="entry name" value="ACYLTRANSF_C_1"/>
    <property type="match status" value="1"/>
</dbReference>
<dbReference type="InterPro" id="IPR039551">
    <property type="entry name" value="Cho/carn_acyl_trans"/>
</dbReference>
<organism evidence="5">
    <name type="scientific">Cyprideis torosa</name>
    <dbReference type="NCBI Taxonomy" id="163714"/>
    <lineage>
        <taxon>Eukaryota</taxon>
        <taxon>Metazoa</taxon>
        <taxon>Ecdysozoa</taxon>
        <taxon>Arthropoda</taxon>
        <taxon>Crustacea</taxon>
        <taxon>Oligostraca</taxon>
        <taxon>Ostracoda</taxon>
        <taxon>Podocopa</taxon>
        <taxon>Podocopida</taxon>
        <taxon>Cytherocopina</taxon>
        <taxon>Cytheroidea</taxon>
        <taxon>Cytherideidae</taxon>
        <taxon>Cyprideis</taxon>
    </lineage>
</organism>
<dbReference type="InterPro" id="IPR023213">
    <property type="entry name" value="CAT-like_dom_sf"/>
</dbReference>
<dbReference type="SUPFAM" id="SSF52777">
    <property type="entry name" value="CoA-dependent acyltransferases"/>
    <property type="match status" value="2"/>
</dbReference>
<proteinExistence type="inferred from homology"/>
<dbReference type="PANTHER" id="PTHR22589:SF67">
    <property type="entry name" value="PEROXISOMAL CARNITINE O-OCTANOYLTRANSFERASE"/>
    <property type="match status" value="1"/>
</dbReference>
<keyword evidence="2" id="KW-0808">Transferase</keyword>
<dbReference type="InterPro" id="IPR042231">
    <property type="entry name" value="Cho/carn_acyl_trans_2"/>
</dbReference>
<evidence type="ECO:0000256" key="3">
    <source>
        <dbReference type="ARBA" id="ARBA00023315"/>
    </source>
</evidence>
<dbReference type="OrthoDB" id="240216at2759"/>
<evidence type="ECO:0000256" key="2">
    <source>
        <dbReference type="ARBA" id="ARBA00022679"/>
    </source>
</evidence>
<evidence type="ECO:0000256" key="4">
    <source>
        <dbReference type="SAM" id="MobiDB-lite"/>
    </source>
</evidence>
<evidence type="ECO:0000313" key="5">
    <source>
        <dbReference type="EMBL" id="CAD7223691.1"/>
    </source>
</evidence>
<evidence type="ECO:0000256" key="1">
    <source>
        <dbReference type="ARBA" id="ARBA00005232"/>
    </source>
</evidence>
<feature type="region of interest" description="Disordered" evidence="4">
    <location>
        <begin position="1"/>
        <end position="23"/>
    </location>
</feature>
<comment type="similarity">
    <text evidence="1">Belongs to the carnitine/choline acetyltransferase family.</text>
</comment>
<name>A0A7R8W790_9CRUS</name>
<dbReference type="PANTHER" id="PTHR22589">
    <property type="entry name" value="CARNITINE O-ACYLTRANSFERASE"/>
    <property type="match status" value="1"/>
</dbReference>
<protein>
    <submittedName>
        <fullName evidence="5">Uncharacterized protein</fullName>
    </submittedName>
</protein>
<dbReference type="Gene3D" id="3.30.559.10">
    <property type="entry name" value="Chloramphenicol acetyltransferase-like domain"/>
    <property type="match status" value="1"/>
</dbReference>
<gene>
    <name evidence="5" type="ORF">CTOB1V02_LOCUS1671</name>
</gene>